<keyword evidence="2" id="KW-1185">Reference proteome</keyword>
<protein>
    <submittedName>
        <fullName evidence="1">Uncharacterized protein</fullName>
    </submittedName>
</protein>
<accession>A0ABD0LFQ5</accession>
<sequence length="54" mass="6046">MTAASITGDCLCVQTGETRPYRHGPNLSLYSVRLTCQARHLAQKEQQVDKAREL</sequence>
<evidence type="ECO:0000313" key="2">
    <source>
        <dbReference type="Proteomes" id="UP001519460"/>
    </source>
</evidence>
<organism evidence="1 2">
    <name type="scientific">Batillaria attramentaria</name>
    <dbReference type="NCBI Taxonomy" id="370345"/>
    <lineage>
        <taxon>Eukaryota</taxon>
        <taxon>Metazoa</taxon>
        <taxon>Spiralia</taxon>
        <taxon>Lophotrochozoa</taxon>
        <taxon>Mollusca</taxon>
        <taxon>Gastropoda</taxon>
        <taxon>Caenogastropoda</taxon>
        <taxon>Sorbeoconcha</taxon>
        <taxon>Cerithioidea</taxon>
        <taxon>Batillariidae</taxon>
        <taxon>Batillaria</taxon>
    </lineage>
</organism>
<proteinExistence type="predicted"/>
<gene>
    <name evidence="1" type="ORF">BaRGS_00010948</name>
</gene>
<evidence type="ECO:0000313" key="1">
    <source>
        <dbReference type="EMBL" id="KAK7497814.1"/>
    </source>
</evidence>
<dbReference type="EMBL" id="JACVVK020000055">
    <property type="protein sequence ID" value="KAK7497814.1"/>
    <property type="molecule type" value="Genomic_DNA"/>
</dbReference>
<feature type="non-terminal residue" evidence="1">
    <location>
        <position position="54"/>
    </location>
</feature>
<comment type="caution">
    <text evidence="1">The sequence shown here is derived from an EMBL/GenBank/DDBJ whole genome shotgun (WGS) entry which is preliminary data.</text>
</comment>
<reference evidence="1 2" key="1">
    <citation type="journal article" date="2023" name="Sci. Data">
        <title>Genome assembly of the Korean intertidal mud-creeper Batillaria attramentaria.</title>
        <authorList>
            <person name="Patra A.K."/>
            <person name="Ho P.T."/>
            <person name="Jun S."/>
            <person name="Lee S.J."/>
            <person name="Kim Y."/>
            <person name="Won Y.J."/>
        </authorList>
    </citation>
    <scope>NUCLEOTIDE SEQUENCE [LARGE SCALE GENOMIC DNA]</scope>
    <source>
        <strain evidence="1">Wonlab-2016</strain>
    </source>
</reference>
<name>A0ABD0LFQ5_9CAEN</name>
<dbReference type="AlphaFoldDB" id="A0ABD0LFQ5"/>
<dbReference type="Proteomes" id="UP001519460">
    <property type="component" value="Unassembled WGS sequence"/>
</dbReference>